<evidence type="ECO:0000256" key="4">
    <source>
        <dbReference type="ARBA" id="ARBA00022827"/>
    </source>
</evidence>
<reference evidence="6 7" key="1">
    <citation type="submission" date="2020-05" db="EMBL/GenBank/DDBJ databases">
        <title>Gimesia benthica sp. nov., a novel planctomycete isolated from a deep-sea water sample of the Northwest Indian Ocean.</title>
        <authorList>
            <person name="Wang J."/>
            <person name="Ruan C."/>
            <person name="Song L."/>
            <person name="Zhu Y."/>
            <person name="Li A."/>
            <person name="Zheng X."/>
            <person name="Wang L."/>
            <person name="Lu Z."/>
            <person name="Huang Y."/>
            <person name="Du W."/>
            <person name="Zhou Y."/>
            <person name="Huang L."/>
            <person name="Dai X."/>
        </authorList>
    </citation>
    <scope>NUCLEOTIDE SEQUENCE [LARGE SCALE GENOMIC DNA]</scope>
    <source>
        <strain evidence="6 7">YYQ-30</strain>
    </source>
</reference>
<dbReference type="GO" id="GO:0071949">
    <property type="term" value="F:FAD binding"/>
    <property type="evidence" value="ECO:0007669"/>
    <property type="project" value="InterPro"/>
</dbReference>
<dbReference type="PANTHER" id="PTHR43716">
    <property type="entry name" value="D-2-HYDROXYGLUTARATE DEHYDROGENASE, MITOCHONDRIAL"/>
    <property type="match status" value="1"/>
</dbReference>
<dbReference type="InterPro" id="IPR004113">
    <property type="entry name" value="FAD-bd_oxidored_4_C"/>
</dbReference>
<dbReference type="Gene3D" id="1.10.45.10">
    <property type="entry name" value="Vanillyl-alcohol Oxidase, Chain A, domain 4"/>
    <property type="match status" value="1"/>
</dbReference>
<dbReference type="SUPFAM" id="SSF56176">
    <property type="entry name" value="FAD-binding/transporter-associated domain-like"/>
    <property type="match status" value="1"/>
</dbReference>
<organism evidence="6 7">
    <name type="scientific">Halovulum dunhuangense</name>
    <dbReference type="NCBI Taxonomy" id="1505036"/>
    <lineage>
        <taxon>Bacteria</taxon>
        <taxon>Pseudomonadati</taxon>
        <taxon>Pseudomonadota</taxon>
        <taxon>Alphaproteobacteria</taxon>
        <taxon>Rhodobacterales</taxon>
        <taxon>Paracoccaceae</taxon>
        <taxon>Halovulum</taxon>
    </lineage>
</organism>
<evidence type="ECO:0000256" key="1">
    <source>
        <dbReference type="ARBA" id="ARBA00001974"/>
    </source>
</evidence>
<keyword evidence="3" id="KW-0285">Flavoprotein</keyword>
<dbReference type="FunFam" id="1.10.45.10:FF:000001">
    <property type="entry name" value="D-lactate dehydrogenase mitochondrial"/>
    <property type="match status" value="1"/>
</dbReference>
<evidence type="ECO:0000313" key="6">
    <source>
        <dbReference type="EMBL" id="NNU79735.1"/>
    </source>
</evidence>
<dbReference type="EMBL" id="JABFBC010000001">
    <property type="protein sequence ID" value="NNU79735.1"/>
    <property type="molecule type" value="Genomic_DNA"/>
</dbReference>
<comment type="cofactor">
    <cofactor evidence="1">
        <name>FAD</name>
        <dbReference type="ChEBI" id="CHEBI:57692"/>
    </cofactor>
</comment>
<comment type="similarity">
    <text evidence="2">Belongs to the FAD-binding oxidoreductase/transferase type 4 family.</text>
</comment>
<dbReference type="PROSITE" id="PS51387">
    <property type="entry name" value="FAD_PCMH"/>
    <property type="match status" value="1"/>
</dbReference>
<name>A0A849L0E9_9RHOB</name>
<dbReference type="InterPro" id="IPR051264">
    <property type="entry name" value="FAD-oxidored/transferase_4"/>
</dbReference>
<dbReference type="InterPro" id="IPR016166">
    <property type="entry name" value="FAD-bd_PCMH"/>
</dbReference>
<dbReference type="PANTHER" id="PTHR43716:SF2">
    <property type="entry name" value="BLL6224 PROTEIN"/>
    <property type="match status" value="1"/>
</dbReference>
<dbReference type="Gene3D" id="3.30.70.2190">
    <property type="match status" value="1"/>
</dbReference>
<evidence type="ECO:0000259" key="5">
    <source>
        <dbReference type="PROSITE" id="PS51387"/>
    </source>
</evidence>
<dbReference type="InterPro" id="IPR016164">
    <property type="entry name" value="FAD-linked_Oxase-like_C"/>
</dbReference>
<keyword evidence="4" id="KW-0274">FAD</keyword>
<dbReference type="Proteomes" id="UP000572377">
    <property type="component" value="Unassembled WGS sequence"/>
</dbReference>
<proteinExistence type="inferred from homology"/>
<evidence type="ECO:0000313" key="7">
    <source>
        <dbReference type="Proteomes" id="UP000572377"/>
    </source>
</evidence>
<sequence>MTLAAATPDLIRALSETLPEGRVTPVPDAYLTEPRGRYTGTSQALVRPVNTAEVAEVVRYAARHRIGIVPYGGGTGLVAGQVGLGAPTLLVSLERMDKVRLVDPDDNVMIAEAGVILKDAQDAAQAADRLFPLSLASEGSARIGGLLATNAGGVQVLRYGNARELCLGIEAVLPDGSVFDGLKRLRKDNTGYDLRNLLIGSEGTLGIITAASLRLFPRPVETATALVATEDPDAALRLLALMRARLGETLSAFELMHRQGLDFLAETMPETRQPFAEPPEWSVLIEAGAGQGAMVAARLQDALAEALEDALIQDALIAQTGQQAASFWDIRERIPEANRLIGAIASHDISVPVSLVPEFIRRGDAALHAMDPSLRINCFGHLGDGNLHYNLFPPKGGDRAAFDNSRKALTECVHDLAHALGGSVSAEHGIGRLKTADLVRYGDPAKLAAMRAIKAALDPLGIMNPGAVLDA</sequence>
<dbReference type="Gene3D" id="3.30.70.2740">
    <property type="match status" value="1"/>
</dbReference>
<dbReference type="Gene3D" id="3.30.465.10">
    <property type="match status" value="1"/>
</dbReference>
<dbReference type="AlphaFoldDB" id="A0A849L0E9"/>
<dbReference type="SUPFAM" id="SSF55103">
    <property type="entry name" value="FAD-linked oxidases, C-terminal domain"/>
    <property type="match status" value="1"/>
</dbReference>
<dbReference type="InterPro" id="IPR036318">
    <property type="entry name" value="FAD-bd_PCMH-like_sf"/>
</dbReference>
<dbReference type="RefSeq" id="WP_171322952.1">
    <property type="nucleotide sequence ID" value="NZ_JABFBC010000001.1"/>
</dbReference>
<evidence type="ECO:0000256" key="3">
    <source>
        <dbReference type="ARBA" id="ARBA00022630"/>
    </source>
</evidence>
<comment type="caution">
    <text evidence="6">The sequence shown here is derived from an EMBL/GenBank/DDBJ whole genome shotgun (WGS) entry which is preliminary data.</text>
</comment>
<feature type="domain" description="FAD-binding PCMH-type" evidence="5">
    <location>
        <begin position="38"/>
        <end position="218"/>
    </location>
</feature>
<dbReference type="InterPro" id="IPR016171">
    <property type="entry name" value="Vanillyl_alc_oxidase_C-sub2"/>
</dbReference>
<dbReference type="InterPro" id="IPR016169">
    <property type="entry name" value="FAD-bd_PCMH_sub2"/>
</dbReference>
<evidence type="ECO:0000256" key="2">
    <source>
        <dbReference type="ARBA" id="ARBA00008000"/>
    </source>
</evidence>
<dbReference type="InterPro" id="IPR006094">
    <property type="entry name" value="Oxid_FAD_bind_N"/>
</dbReference>
<dbReference type="GO" id="GO:0003824">
    <property type="term" value="F:catalytic activity"/>
    <property type="evidence" value="ECO:0007669"/>
    <property type="project" value="InterPro"/>
</dbReference>
<dbReference type="Pfam" id="PF01565">
    <property type="entry name" value="FAD_binding_4"/>
    <property type="match status" value="1"/>
</dbReference>
<accession>A0A849L0E9</accession>
<protein>
    <submittedName>
        <fullName evidence="6">FAD-binding oxidoreductase</fullName>
    </submittedName>
</protein>
<gene>
    <name evidence="6" type="ORF">HMH01_04695</name>
</gene>
<dbReference type="GO" id="GO:0022904">
    <property type="term" value="P:respiratory electron transport chain"/>
    <property type="evidence" value="ECO:0007669"/>
    <property type="project" value="TreeGrafter"/>
</dbReference>
<dbReference type="InterPro" id="IPR016167">
    <property type="entry name" value="FAD-bd_PCMH_sub1"/>
</dbReference>
<keyword evidence="7" id="KW-1185">Reference proteome</keyword>
<dbReference type="Gene3D" id="3.30.43.10">
    <property type="entry name" value="Uridine Diphospho-n-acetylenolpyruvylglucosamine Reductase, domain 2"/>
    <property type="match status" value="1"/>
</dbReference>
<dbReference type="Pfam" id="PF02913">
    <property type="entry name" value="FAD-oxidase_C"/>
    <property type="match status" value="1"/>
</dbReference>